<evidence type="ECO:0000256" key="1">
    <source>
        <dbReference type="SAM" id="MobiDB-lite"/>
    </source>
</evidence>
<feature type="region of interest" description="Disordered" evidence="1">
    <location>
        <begin position="1"/>
        <end position="32"/>
    </location>
</feature>
<reference evidence="2" key="1">
    <citation type="submission" date="2021-02" db="EMBL/GenBank/DDBJ databases">
        <authorList>
            <person name="Dougan E. K."/>
            <person name="Rhodes N."/>
            <person name="Thang M."/>
            <person name="Chan C."/>
        </authorList>
    </citation>
    <scope>NUCLEOTIDE SEQUENCE</scope>
</reference>
<evidence type="ECO:0000313" key="2">
    <source>
        <dbReference type="EMBL" id="CAE8584164.1"/>
    </source>
</evidence>
<dbReference type="AlphaFoldDB" id="A0A813DBK1"/>
<protein>
    <submittedName>
        <fullName evidence="2">Uncharacterized protein</fullName>
    </submittedName>
</protein>
<sequence>MMSQLGPCHAQKWQHSSMRATLPLKPPSPESELPGRCLQVGCRRAEEIAPTESPSLACEASTQPLPGYVSAAKRLGRPWDMASEDPHNLVALLASTATGVACLVRSSCFRCELIVARLDSRQPAHAVQAVLLHDTPDQDVDHA</sequence>
<dbReference type="Proteomes" id="UP000654075">
    <property type="component" value="Unassembled WGS sequence"/>
</dbReference>
<dbReference type="EMBL" id="CAJNNV010001036">
    <property type="protein sequence ID" value="CAE8584164.1"/>
    <property type="molecule type" value="Genomic_DNA"/>
</dbReference>
<organism evidence="2 3">
    <name type="scientific">Polarella glacialis</name>
    <name type="common">Dinoflagellate</name>
    <dbReference type="NCBI Taxonomy" id="89957"/>
    <lineage>
        <taxon>Eukaryota</taxon>
        <taxon>Sar</taxon>
        <taxon>Alveolata</taxon>
        <taxon>Dinophyceae</taxon>
        <taxon>Suessiales</taxon>
        <taxon>Suessiaceae</taxon>
        <taxon>Polarella</taxon>
    </lineage>
</organism>
<accession>A0A813DBK1</accession>
<name>A0A813DBK1_POLGL</name>
<proteinExistence type="predicted"/>
<gene>
    <name evidence="2" type="ORF">PGLA1383_LOCUS3106</name>
</gene>
<comment type="caution">
    <text evidence="2">The sequence shown here is derived from an EMBL/GenBank/DDBJ whole genome shotgun (WGS) entry which is preliminary data.</text>
</comment>
<keyword evidence="3" id="KW-1185">Reference proteome</keyword>
<evidence type="ECO:0000313" key="3">
    <source>
        <dbReference type="Proteomes" id="UP000654075"/>
    </source>
</evidence>